<protein>
    <submittedName>
        <fullName evidence="1">Uncharacterized protein</fullName>
    </submittedName>
</protein>
<accession>A0A8J5THH1</accession>
<comment type="caution">
    <text evidence="1">The sequence shown here is derived from an EMBL/GenBank/DDBJ whole genome shotgun (WGS) entry which is preliminary data.</text>
</comment>
<evidence type="ECO:0000313" key="2">
    <source>
        <dbReference type="Proteomes" id="UP000729402"/>
    </source>
</evidence>
<sequence length="85" mass="8632">MVSSSIQPSATSPLDIESLADAFANGNPTGASLAIVTEVPSMEVTVDAIAVGSGALVTIVAIATDQPEVTTRTTVVAIDEPRRVH</sequence>
<name>A0A8J5THH1_ZIZPA</name>
<dbReference type="EMBL" id="JAAALK010000085">
    <property type="protein sequence ID" value="KAG8083498.1"/>
    <property type="molecule type" value="Genomic_DNA"/>
</dbReference>
<evidence type="ECO:0000313" key="1">
    <source>
        <dbReference type="EMBL" id="KAG8083498.1"/>
    </source>
</evidence>
<dbReference type="AlphaFoldDB" id="A0A8J5THH1"/>
<dbReference type="Proteomes" id="UP000729402">
    <property type="component" value="Unassembled WGS sequence"/>
</dbReference>
<proteinExistence type="predicted"/>
<keyword evidence="2" id="KW-1185">Reference proteome</keyword>
<gene>
    <name evidence="1" type="ORF">GUJ93_ZPchr0015g6784</name>
</gene>
<reference evidence="1" key="1">
    <citation type="journal article" date="2021" name="bioRxiv">
        <title>Whole Genome Assembly and Annotation of Northern Wild Rice, Zizania palustris L., Supports a Whole Genome Duplication in the Zizania Genus.</title>
        <authorList>
            <person name="Haas M."/>
            <person name="Kono T."/>
            <person name="Macchietto M."/>
            <person name="Millas R."/>
            <person name="McGilp L."/>
            <person name="Shao M."/>
            <person name="Duquette J."/>
            <person name="Hirsch C.N."/>
            <person name="Kimball J."/>
        </authorList>
    </citation>
    <scope>NUCLEOTIDE SEQUENCE</scope>
    <source>
        <tissue evidence="1">Fresh leaf tissue</tissue>
    </source>
</reference>
<organism evidence="1 2">
    <name type="scientific">Zizania palustris</name>
    <name type="common">Northern wild rice</name>
    <dbReference type="NCBI Taxonomy" id="103762"/>
    <lineage>
        <taxon>Eukaryota</taxon>
        <taxon>Viridiplantae</taxon>
        <taxon>Streptophyta</taxon>
        <taxon>Embryophyta</taxon>
        <taxon>Tracheophyta</taxon>
        <taxon>Spermatophyta</taxon>
        <taxon>Magnoliopsida</taxon>
        <taxon>Liliopsida</taxon>
        <taxon>Poales</taxon>
        <taxon>Poaceae</taxon>
        <taxon>BOP clade</taxon>
        <taxon>Oryzoideae</taxon>
        <taxon>Oryzeae</taxon>
        <taxon>Zizaniinae</taxon>
        <taxon>Zizania</taxon>
    </lineage>
</organism>
<reference evidence="1" key="2">
    <citation type="submission" date="2021-02" db="EMBL/GenBank/DDBJ databases">
        <authorList>
            <person name="Kimball J.A."/>
            <person name="Haas M.W."/>
            <person name="Macchietto M."/>
            <person name="Kono T."/>
            <person name="Duquette J."/>
            <person name="Shao M."/>
        </authorList>
    </citation>
    <scope>NUCLEOTIDE SEQUENCE</scope>
    <source>
        <tissue evidence="1">Fresh leaf tissue</tissue>
    </source>
</reference>